<keyword evidence="4" id="KW-1185">Reference proteome</keyword>
<feature type="transmembrane region" description="Helical" evidence="2">
    <location>
        <begin position="38"/>
        <end position="57"/>
    </location>
</feature>
<evidence type="ECO:0000256" key="1">
    <source>
        <dbReference type="SAM" id="MobiDB-lite"/>
    </source>
</evidence>
<feature type="transmembrane region" description="Helical" evidence="2">
    <location>
        <begin position="12"/>
        <end position="32"/>
    </location>
</feature>
<sequence>MRGLFAVLVDRRLWIYGGGLAAVLLVRSTLAASTLRSVVVAGVLSAMVVTYAGEVWLDADAASVGRVAVAVGVVGVAVGVFLTIGGDLRGLLFLAGGLLFLNRGLGGRRVDGETADESSPDDSTSHTPGGDRP</sequence>
<accession>A0ABD5RGH1</accession>
<evidence type="ECO:0000313" key="4">
    <source>
        <dbReference type="Proteomes" id="UP001596201"/>
    </source>
</evidence>
<evidence type="ECO:0000313" key="3">
    <source>
        <dbReference type="EMBL" id="MFC5368902.1"/>
    </source>
</evidence>
<dbReference type="AlphaFoldDB" id="A0ABD5RGH1"/>
<dbReference type="EMBL" id="JBHSKX010000004">
    <property type="protein sequence ID" value="MFC5368902.1"/>
    <property type="molecule type" value="Genomic_DNA"/>
</dbReference>
<feature type="region of interest" description="Disordered" evidence="1">
    <location>
        <begin position="111"/>
        <end position="133"/>
    </location>
</feature>
<evidence type="ECO:0000256" key="2">
    <source>
        <dbReference type="SAM" id="Phobius"/>
    </source>
</evidence>
<reference evidence="3 4" key="1">
    <citation type="journal article" date="2019" name="Int. J. Syst. Evol. Microbiol.">
        <title>The Global Catalogue of Microorganisms (GCM) 10K type strain sequencing project: providing services to taxonomists for standard genome sequencing and annotation.</title>
        <authorList>
            <consortium name="The Broad Institute Genomics Platform"/>
            <consortium name="The Broad Institute Genome Sequencing Center for Infectious Disease"/>
            <person name="Wu L."/>
            <person name="Ma J."/>
        </authorList>
    </citation>
    <scope>NUCLEOTIDE SEQUENCE [LARGE SCALE GENOMIC DNA]</scope>
    <source>
        <strain evidence="3 4">CGMCC 1.12237</strain>
    </source>
</reference>
<keyword evidence="2" id="KW-0812">Transmembrane</keyword>
<organism evidence="3 4">
    <name type="scientific">Salinirubrum litoreum</name>
    <dbReference type="NCBI Taxonomy" id="1126234"/>
    <lineage>
        <taxon>Archaea</taxon>
        <taxon>Methanobacteriati</taxon>
        <taxon>Methanobacteriota</taxon>
        <taxon>Stenosarchaea group</taxon>
        <taxon>Halobacteria</taxon>
        <taxon>Halobacteriales</taxon>
        <taxon>Haloferacaceae</taxon>
        <taxon>Salinirubrum</taxon>
    </lineage>
</organism>
<dbReference type="RefSeq" id="WP_227230960.1">
    <property type="nucleotide sequence ID" value="NZ_JAJCVJ010000003.1"/>
</dbReference>
<keyword evidence="2" id="KW-1133">Transmembrane helix</keyword>
<name>A0ABD5RGH1_9EURY</name>
<comment type="caution">
    <text evidence="3">The sequence shown here is derived from an EMBL/GenBank/DDBJ whole genome shotgun (WGS) entry which is preliminary data.</text>
</comment>
<proteinExistence type="predicted"/>
<gene>
    <name evidence="3" type="ORF">ACFPJ5_18405</name>
</gene>
<feature type="transmembrane region" description="Helical" evidence="2">
    <location>
        <begin position="64"/>
        <end position="82"/>
    </location>
</feature>
<protein>
    <recommendedName>
        <fullName evidence="5">MgtC/SapB family protein</fullName>
    </recommendedName>
</protein>
<keyword evidence="2" id="KW-0472">Membrane</keyword>
<dbReference type="Proteomes" id="UP001596201">
    <property type="component" value="Unassembled WGS sequence"/>
</dbReference>
<evidence type="ECO:0008006" key="5">
    <source>
        <dbReference type="Google" id="ProtNLM"/>
    </source>
</evidence>